<proteinExistence type="predicted"/>
<keyword evidence="3" id="KW-1185">Reference proteome</keyword>
<name>A0A6M0IMQ8_9BACT</name>
<evidence type="ECO:0000259" key="1">
    <source>
        <dbReference type="SMART" id="SM00850"/>
    </source>
</evidence>
<dbReference type="EMBL" id="JAAGNZ010000002">
    <property type="protein sequence ID" value="NEU69610.1"/>
    <property type="molecule type" value="Genomic_DNA"/>
</dbReference>
<dbReference type="GO" id="GO:0003677">
    <property type="term" value="F:DNA binding"/>
    <property type="evidence" value="ECO:0007669"/>
    <property type="project" value="InterPro"/>
</dbReference>
<dbReference type="SMART" id="SM00850">
    <property type="entry name" value="LytTR"/>
    <property type="match status" value="1"/>
</dbReference>
<protein>
    <submittedName>
        <fullName evidence="2">LytTR family transcriptional regulator</fullName>
    </submittedName>
</protein>
<evidence type="ECO:0000313" key="2">
    <source>
        <dbReference type="EMBL" id="NEU69610.1"/>
    </source>
</evidence>
<dbReference type="Proteomes" id="UP000477386">
    <property type="component" value="Unassembled WGS sequence"/>
</dbReference>
<comment type="caution">
    <text evidence="2">The sequence shown here is derived from an EMBL/GenBank/DDBJ whole genome shotgun (WGS) entry which is preliminary data.</text>
</comment>
<dbReference type="Pfam" id="PF04397">
    <property type="entry name" value="LytTR"/>
    <property type="match status" value="1"/>
</dbReference>
<dbReference type="InterPro" id="IPR007492">
    <property type="entry name" value="LytTR_DNA-bd_dom"/>
</dbReference>
<organism evidence="2 3">
    <name type="scientific">Spirosoma agri</name>
    <dbReference type="NCBI Taxonomy" id="1987381"/>
    <lineage>
        <taxon>Bacteria</taxon>
        <taxon>Pseudomonadati</taxon>
        <taxon>Bacteroidota</taxon>
        <taxon>Cytophagia</taxon>
        <taxon>Cytophagales</taxon>
        <taxon>Cytophagaceae</taxon>
        <taxon>Spirosoma</taxon>
    </lineage>
</organism>
<accession>A0A6M0IMQ8</accession>
<evidence type="ECO:0000313" key="3">
    <source>
        <dbReference type="Proteomes" id="UP000477386"/>
    </source>
</evidence>
<dbReference type="AlphaFoldDB" id="A0A6M0IMQ8"/>
<sequence>MKFSKLSNNNARIMYLMGWGNYTRVFLTDSSPELNSTTLKKCVDTLPGFIRLSKSLAVNPNHISQIRRNPDRSADVLVAGHWLPVSRRRVSQVVSQLRCLSDHSVRGLTQFRELTEPVNLTAHRAFPVR</sequence>
<dbReference type="RefSeq" id="WP_164042096.1">
    <property type="nucleotide sequence ID" value="NZ_JAAGNZ010000002.1"/>
</dbReference>
<feature type="domain" description="HTH LytTR-type" evidence="1">
    <location>
        <begin position="10"/>
        <end position="98"/>
    </location>
</feature>
<gene>
    <name evidence="2" type="ORF">GK091_22205</name>
</gene>
<reference evidence="2 3" key="1">
    <citation type="submission" date="2020-02" db="EMBL/GenBank/DDBJ databases">
        <title>Draft genome sequence of two Spirosoma agri KCTC 52727 and Spirosoma terrae KCTC 52035.</title>
        <authorList>
            <person name="Rojas J."/>
            <person name="Ambika Manirajan B."/>
            <person name="Ratering S."/>
            <person name="Suarez C."/>
            <person name="Schnell S."/>
        </authorList>
    </citation>
    <scope>NUCLEOTIDE SEQUENCE [LARGE SCALE GENOMIC DNA]</scope>
    <source>
        <strain evidence="2 3">KCTC 52727</strain>
    </source>
</reference>
<dbReference type="Gene3D" id="2.40.50.1020">
    <property type="entry name" value="LytTr DNA-binding domain"/>
    <property type="match status" value="1"/>
</dbReference>